<evidence type="ECO:0000313" key="3">
    <source>
        <dbReference type="Proteomes" id="UP000004407"/>
    </source>
</evidence>
<organism evidence="2 3">
    <name type="scientific">Leyella stercorea DSM 18206</name>
    <dbReference type="NCBI Taxonomy" id="1002367"/>
    <lineage>
        <taxon>Bacteria</taxon>
        <taxon>Pseudomonadati</taxon>
        <taxon>Bacteroidota</taxon>
        <taxon>Bacteroidia</taxon>
        <taxon>Bacteroidales</taxon>
        <taxon>Prevotellaceae</taxon>
        <taxon>Leyella</taxon>
    </lineage>
</organism>
<reference evidence="2 3" key="1">
    <citation type="submission" date="2011-08" db="EMBL/GenBank/DDBJ databases">
        <authorList>
            <person name="Weinstock G."/>
            <person name="Sodergren E."/>
            <person name="Clifton S."/>
            <person name="Fulton L."/>
            <person name="Fulton B."/>
            <person name="Courtney L."/>
            <person name="Fronick C."/>
            <person name="Harrison M."/>
            <person name="Strong C."/>
            <person name="Farmer C."/>
            <person name="Delahaunty K."/>
            <person name="Markovic C."/>
            <person name="Hall O."/>
            <person name="Minx P."/>
            <person name="Tomlinson C."/>
            <person name="Mitreva M."/>
            <person name="Hou S."/>
            <person name="Chen J."/>
            <person name="Wollam A."/>
            <person name="Pepin K.H."/>
            <person name="Johnson M."/>
            <person name="Bhonagiri V."/>
            <person name="Zhang X."/>
            <person name="Suruliraj S."/>
            <person name="Warren W."/>
            <person name="Chinwalla A."/>
            <person name="Mardis E.R."/>
            <person name="Wilson R.K."/>
        </authorList>
    </citation>
    <scope>NUCLEOTIDE SEQUENCE [LARGE SCALE GENOMIC DNA]</scope>
    <source>
        <strain evidence="2 3">DSM 18206</strain>
    </source>
</reference>
<dbReference type="Proteomes" id="UP000004407">
    <property type="component" value="Unassembled WGS sequence"/>
</dbReference>
<protein>
    <submittedName>
        <fullName evidence="2">Uncharacterized protein</fullName>
    </submittedName>
</protein>
<dbReference type="EMBL" id="AFZZ01000091">
    <property type="protein sequence ID" value="EHJ41209.1"/>
    <property type="molecule type" value="Genomic_DNA"/>
</dbReference>
<dbReference type="AlphaFoldDB" id="G6AWJ8"/>
<evidence type="ECO:0000313" key="2">
    <source>
        <dbReference type="EMBL" id="EHJ41209.1"/>
    </source>
</evidence>
<gene>
    <name evidence="2" type="ORF">HMPREF0673_00995</name>
</gene>
<sequence>MSTILYYVLVLRLLYISSICKITLLYRETAVTKLYLFCKI</sequence>
<comment type="caution">
    <text evidence="2">The sequence shown here is derived from an EMBL/GenBank/DDBJ whole genome shotgun (WGS) entry which is preliminary data.</text>
</comment>
<keyword evidence="1" id="KW-1133">Transmembrane helix</keyword>
<name>G6AWJ8_9BACT</name>
<accession>G6AWJ8</accession>
<keyword evidence="1" id="KW-0812">Transmembrane</keyword>
<proteinExistence type="predicted"/>
<dbReference type="HOGENOM" id="CLU_3294538_0_0_10"/>
<keyword evidence="1" id="KW-0472">Membrane</keyword>
<feature type="transmembrane region" description="Helical" evidence="1">
    <location>
        <begin position="6"/>
        <end position="26"/>
    </location>
</feature>
<evidence type="ECO:0000256" key="1">
    <source>
        <dbReference type="SAM" id="Phobius"/>
    </source>
</evidence>